<dbReference type="EMBL" id="JBJKBG010000003">
    <property type="protein sequence ID" value="KAL3746357.1"/>
    <property type="molecule type" value="Genomic_DNA"/>
</dbReference>
<dbReference type="SMART" id="SM00369">
    <property type="entry name" value="LRR_TYP"/>
    <property type="match status" value="3"/>
</dbReference>
<protein>
    <recommendedName>
        <fullName evidence="4">TIR domain-containing protein</fullName>
    </recommendedName>
</protein>
<dbReference type="PROSITE" id="PS50104">
    <property type="entry name" value="TIR"/>
    <property type="match status" value="1"/>
</dbReference>
<name>A0ABD3L465_EUCGL</name>
<feature type="compositionally biased region" description="Polar residues" evidence="3">
    <location>
        <begin position="1320"/>
        <end position="1335"/>
    </location>
</feature>
<feature type="domain" description="TIR" evidence="4">
    <location>
        <begin position="16"/>
        <end position="186"/>
    </location>
</feature>
<dbReference type="InterPro" id="IPR027417">
    <property type="entry name" value="P-loop_NTPase"/>
</dbReference>
<dbReference type="Pfam" id="PF01582">
    <property type="entry name" value="TIR"/>
    <property type="match status" value="1"/>
</dbReference>
<dbReference type="PANTHER" id="PTHR11017:SF570">
    <property type="entry name" value="DISEASE RESISTANCE PROTEIN (TIR-NBS CLASS)-RELATED"/>
    <property type="match status" value="1"/>
</dbReference>
<keyword evidence="2" id="KW-0677">Repeat</keyword>
<dbReference type="Gene3D" id="3.80.10.10">
    <property type="entry name" value="Ribonuclease Inhibitor"/>
    <property type="match status" value="4"/>
</dbReference>
<reference evidence="5 6" key="1">
    <citation type="submission" date="2024-11" db="EMBL/GenBank/DDBJ databases">
        <title>Chromosome-level genome assembly of Eucalyptus globulus Labill. provides insights into its genome evolution.</title>
        <authorList>
            <person name="Li X."/>
        </authorList>
    </citation>
    <scope>NUCLEOTIDE SEQUENCE [LARGE SCALE GENOMIC DNA]</scope>
    <source>
        <strain evidence="5">CL2024</strain>
        <tissue evidence="5">Fresh tender leaves</tissue>
    </source>
</reference>
<evidence type="ECO:0000256" key="2">
    <source>
        <dbReference type="ARBA" id="ARBA00022737"/>
    </source>
</evidence>
<dbReference type="Gene3D" id="1.10.8.430">
    <property type="entry name" value="Helical domain of apoptotic protease-activating factors"/>
    <property type="match status" value="1"/>
</dbReference>
<dbReference type="InterPro" id="IPR044974">
    <property type="entry name" value="Disease_R_plants"/>
</dbReference>
<dbReference type="Pfam" id="PF00931">
    <property type="entry name" value="NB-ARC"/>
    <property type="match status" value="1"/>
</dbReference>
<accession>A0ABD3L465</accession>
<evidence type="ECO:0000313" key="5">
    <source>
        <dbReference type="EMBL" id="KAL3746357.1"/>
    </source>
</evidence>
<evidence type="ECO:0000256" key="1">
    <source>
        <dbReference type="ARBA" id="ARBA00022614"/>
    </source>
</evidence>
<dbReference type="InterPro" id="IPR058192">
    <property type="entry name" value="WHD_ROQ1-like"/>
</dbReference>
<sequence>MANLEAGMSSDGAAGGEYQVFLSFRGPDTRHGFTDCLYHALVGAGIRVFRDDDELRVGEVIGGELLRAIDNSILYIPIFSRSYATSKWCLRELTRIVENTDASNRSEGIKKKILPIFFDVEPEDVKLKTSLYRDALLEHEKKVPEEVEAWRKALVQVDEIKGWNLNKDEGQGHLIKLVVEEVLDNLKIKHKPVTEHLVGLPDRVVDVMKLLDINSGDVRLIGIHGMGGIGKTTLAKVIFNQLSSHFGKRRSFLEDIREESRKDSLVKLQEKLLSEIINSKVIERIPDADYGMRRTGEILCNKMVLIVLDDVDKGEQIEKLLGKYSLYPGTRIIVTTRNTGVLQIKGFKYTVLPYQMEELNFNHALQLFERHAFGGDSPSHDHRILAREIVSTTGGLPLALEVIGSLLYRKPRAIWSETLEKSREIPENEVQRKLKISYDALDDYQQQIFLDIACFFINEDTTNAIYMWTECQFFPEGGIDVLISMSLIKILDNRRFWMHDQLRDLGREIVHKESLTDPGERSRLWISEEIHEILRTKESKKKVQAFDLDGKYTPILITDKQLERFRGLRFLKLCDVTFIGDFSDCLSKIRWFCWHSPPQSFWAVNMHSRNIVVLELSDNHFTDDSNVWSLMKMATKLKVLTLKKCFGITRTPDISKCLMLERLTLERCDNLTEIDCSIGRLRCLIDLNINGCSRLEELPKEAGGLENLKRFSLTDCYRVSKLPDSIGKLASLMELFLSNMRVTSLPDSICRLKYLSSLYVSRMPITKLPDSIAALVKLKSLSLISTEIRELPISIGKLKSLHVLDFSCKMIPILTGKRWKLPNAIGMLENLEEIHAERCEELEGKIPDEVGNLLLLRILNLSDTRIDAMPSTISMLPRLQELDLSRCHEIKELPKLPTSLICLRVESRSLLLVPNLSNLTNLEELLLSDGSRYMNGSDLMQTSDLSWIGRLSKLNKLELRLWNNPTPPTELSSLILLEELTLSSLDLQPLEQLPSSLLELRLDNFNSTRSLSSNLRSLSILKLCGSRVKEIQLHGLLQLRNLTVECCELLERLSILSSLKNLIYIRVCKCSQLVDIQFHGVMESLQYLSIEDCESVERLHAEVSNDLESTSELAFCGERVSILSTALKKLKECSLVSCGKLLEIQFVGMLESLEYFLLYHCHAITRLGGLANIKNLRHLAIGMCSQLRVVEGLDKLEILDELNIFGCYSLERPIDAWTTKIPDECRIYFTNCGELLVSDPVGDNNVPFERYKEMILRGTADTQSETKNSELETEKEAKMKGDAKEHETELQLQFQPSTSSRDHEIIEEPPVDHVRERTSPGEQNQTTEQDSNPISLNELAPPRTFSDRFKTCLVSILECICNRDFPRFKGEIL</sequence>
<dbReference type="InterPro" id="IPR002182">
    <property type="entry name" value="NB-ARC"/>
</dbReference>
<evidence type="ECO:0000256" key="3">
    <source>
        <dbReference type="SAM" id="MobiDB-lite"/>
    </source>
</evidence>
<dbReference type="SUPFAM" id="SSF52058">
    <property type="entry name" value="L domain-like"/>
    <property type="match status" value="3"/>
</dbReference>
<dbReference type="InterPro" id="IPR042197">
    <property type="entry name" value="Apaf_helical"/>
</dbReference>
<feature type="compositionally biased region" description="Basic and acidic residues" evidence="3">
    <location>
        <begin position="1300"/>
        <end position="1319"/>
    </location>
</feature>
<feature type="compositionally biased region" description="Basic and acidic residues" evidence="3">
    <location>
        <begin position="1267"/>
        <end position="1289"/>
    </location>
</feature>
<dbReference type="InterPro" id="IPR003591">
    <property type="entry name" value="Leu-rich_rpt_typical-subtyp"/>
</dbReference>
<keyword evidence="1" id="KW-0433">Leucine-rich repeat</keyword>
<dbReference type="PRINTS" id="PR00364">
    <property type="entry name" value="DISEASERSIST"/>
</dbReference>
<dbReference type="InterPro" id="IPR035897">
    <property type="entry name" value="Toll_tir_struct_dom_sf"/>
</dbReference>
<dbReference type="InterPro" id="IPR032675">
    <property type="entry name" value="LRR_dom_sf"/>
</dbReference>
<dbReference type="SMART" id="SM00255">
    <property type="entry name" value="TIR"/>
    <property type="match status" value="1"/>
</dbReference>
<dbReference type="SUPFAM" id="SSF52540">
    <property type="entry name" value="P-loop containing nucleoside triphosphate hydrolases"/>
    <property type="match status" value="1"/>
</dbReference>
<dbReference type="SUPFAM" id="SSF52200">
    <property type="entry name" value="Toll/Interleukin receptor TIR domain"/>
    <property type="match status" value="1"/>
</dbReference>
<evidence type="ECO:0000313" key="6">
    <source>
        <dbReference type="Proteomes" id="UP001634007"/>
    </source>
</evidence>
<evidence type="ECO:0000259" key="4">
    <source>
        <dbReference type="PROSITE" id="PS50104"/>
    </source>
</evidence>
<dbReference type="PANTHER" id="PTHR11017">
    <property type="entry name" value="LEUCINE-RICH REPEAT-CONTAINING PROTEIN"/>
    <property type="match status" value="1"/>
</dbReference>
<dbReference type="InterPro" id="IPR000157">
    <property type="entry name" value="TIR_dom"/>
</dbReference>
<feature type="compositionally biased region" description="Polar residues" evidence="3">
    <location>
        <begin position="1290"/>
        <end position="1299"/>
    </location>
</feature>
<gene>
    <name evidence="5" type="ORF">ACJRO7_015334</name>
</gene>
<feature type="region of interest" description="Disordered" evidence="3">
    <location>
        <begin position="1257"/>
        <end position="1341"/>
    </location>
</feature>
<dbReference type="Pfam" id="PF23282">
    <property type="entry name" value="WHD_ROQ1"/>
    <property type="match status" value="1"/>
</dbReference>
<organism evidence="5 6">
    <name type="scientific">Eucalyptus globulus</name>
    <name type="common">Tasmanian blue gum</name>
    <dbReference type="NCBI Taxonomy" id="34317"/>
    <lineage>
        <taxon>Eukaryota</taxon>
        <taxon>Viridiplantae</taxon>
        <taxon>Streptophyta</taxon>
        <taxon>Embryophyta</taxon>
        <taxon>Tracheophyta</taxon>
        <taxon>Spermatophyta</taxon>
        <taxon>Magnoliopsida</taxon>
        <taxon>eudicotyledons</taxon>
        <taxon>Gunneridae</taxon>
        <taxon>Pentapetalae</taxon>
        <taxon>rosids</taxon>
        <taxon>malvids</taxon>
        <taxon>Myrtales</taxon>
        <taxon>Myrtaceae</taxon>
        <taxon>Myrtoideae</taxon>
        <taxon>Eucalypteae</taxon>
        <taxon>Eucalyptus</taxon>
    </lineage>
</organism>
<proteinExistence type="predicted"/>
<dbReference type="Gene3D" id="3.40.50.300">
    <property type="entry name" value="P-loop containing nucleotide triphosphate hydrolases"/>
    <property type="match status" value="1"/>
</dbReference>
<comment type="caution">
    <text evidence="5">The sequence shown here is derived from an EMBL/GenBank/DDBJ whole genome shotgun (WGS) entry which is preliminary data.</text>
</comment>
<keyword evidence="6" id="KW-1185">Reference proteome</keyword>
<dbReference type="Gene3D" id="3.40.50.10140">
    <property type="entry name" value="Toll/interleukin-1 receptor homology (TIR) domain"/>
    <property type="match status" value="1"/>
</dbReference>
<dbReference type="Proteomes" id="UP001634007">
    <property type="component" value="Unassembled WGS sequence"/>
</dbReference>